<evidence type="ECO:0000313" key="1">
    <source>
        <dbReference type="EMBL" id="KAH9305494.1"/>
    </source>
</evidence>
<protein>
    <submittedName>
        <fullName evidence="1">Uncharacterized protein</fullName>
    </submittedName>
</protein>
<dbReference type="AlphaFoldDB" id="A0AA38KHY7"/>
<name>A0AA38KHY7_TAXCH</name>
<keyword evidence="2" id="KW-1185">Reference proteome</keyword>
<comment type="caution">
    <text evidence="1">The sequence shown here is derived from an EMBL/GenBank/DDBJ whole genome shotgun (WGS) entry which is preliminary data.</text>
</comment>
<feature type="non-terminal residue" evidence="1">
    <location>
        <position position="111"/>
    </location>
</feature>
<accession>A0AA38KHY7</accession>
<reference evidence="1 2" key="1">
    <citation type="journal article" date="2021" name="Nat. Plants">
        <title>The Taxus genome provides insights into paclitaxel biosynthesis.</title>
        <authorList>
            <person name="Xiong X."/>
            <person name="Gou J."/>
            <person name="Liao Q."/>
            <person name="Li Y."/>
            <person name="Zhou Q."/>
            <person name="Bi G."/>
            <person name="Li C."/>
            <person name="Du R."/>
            <person name="Wang X."/>
            <person name="Sun T."/>
            <person name="Guo L."/>
            <person name="Liang H."/>
            <person name="Lu P."/>
            <person name="Wu Y."/>
            <person name="Zhang Z."/>
            <person name="Ro D.K."/>
            <person name="Shang Y."/>
            <person name="Huang S."/>
            <person name="Yan J."/>
        </authorList>
    </citation>
    <scope>NUCLEOTIDE SEQUENCE [LARGE SCALE GENOMIC DNA]</scope>
    <source>
        <strain evidence="1">Ta-2019</strain>
    </source>
</reference>
<proteinExistence type="predicted"/>
<feature type="non-terminal residue" evidence="1">
    <location>
        <position position="1"/>
    </location>
</feature>
<organism evidence="1 2">
    <name type="scientific">Taxus chinensis</name>
    <name type="common">Chinese yew</name>
    <name type="synonym">Taxus wallichiana var. chinensis</name>
    <dbReference type="NCBI Taxonomy" id="29808"/>
    <lineage>
        <taxon>Eukaryota</taxon>
        <taxon>Viridiplantae</taxon>
        <taxon>Streptophyta</taxon>
        <taxon>Embryophyta</taxon>
        <taxon>Tracheophyta</taxon>
        <taxon>Spermatophyta</taxon>
        <taxon>Pinopsida</taxon>
        <taxon>Pinidae</taxon>
        <taxon>Conifers II</taxon>
        <taxon>Cupressales</taxon>
        <taxon>Taxaceae</taxon>
        <taxon>Taxus</taxon>
    </lineage>
</organism>
<dbReference type="Proteomes" id="UP000824469">
    <property type="component" value="Unassembled WGS sequence"/>
</dbReference>
<dbReference type="EMBL" id="JAHRHJ020000008">
    <property type="protein sequence ID" value="KAH9305494.1"/>
    <property type="molecule type" value="Genomic_DNA"/>
</dbReference>
<gene>
    <name evidence="1" type="ORF">KI387_009898</name>
</gene>
<sequence length="111" mass="12275">AIGTKARQEKLKYFIGLMEISNMIHIILNKGFATGNYKQSRENKACLLICAELHAHCCLNTYFVACNHFSAACSNTLLVVLVVIGKYLGCTMPVLVYGTRICNAEMVEIAK</sequence>
<evidence type="ECO:0000313" key="2">
    <source>
        <dbReference type="Proteomes" id="UP000824469"/>
    </source>
</evidence>